<evidence type="ECO:0000313" key="14">
    <source>
        <dbReference type="Proteomes" id="UP000267921"/>
    </source>
</evidence>
<dbReference type="PANTHER" id="PTHR30489">
    <property type="entry name" value="LIPOPROTEIN-RELEASING SYSTEM TRANSMEMBRANE PROTEIN LOLE"/>
    <property type="match status" value="1"/>
</dbReference>
<evidence type="ECO:0000256" key="4">
    <source>
        <dbReference type="ARBA" id="ARBA00022989"/>
    </source>
</evidence>
<keyword evidence="5 6" id="KW-0472">Membrane</keyword>
<accession>A0A1L3Q229</accession>
<keyword evidence="11" id="KW-0449">Lipoprotein</keyword>
<proteinExistence type="predicted"/>
<evidence type="ECO:0000256" key="2">
    <source>
        <dbReference type="ARBA" id="ARBA00022475"/>
    </source>
</evidence>
<dbReference type="KEGG" id="mhaz:BHR79_05105"/>
<comment type="subcellular location">
    <subcellularLocation>
        <location evidence="1">Cell membrane</location>
        <topology evidence="1">Multi-pass membrane protein</topology>
    </subcellularLocation>
</comment>
<dbReference type="GO" id="GO:0098797">
    <property type="term" value="C:plasma membrane protein complex"/>
    <property type="evidence" value="ECO:0007669"/>
    <property type="project" value="TreeGrafter"/>
</dbReference>
<feature type="transmembrane region" description="Helical" evidence="6">
    <location>
        <begin position="347"/>
        <end position="370"/>
    </location>
</feature>
<reference evidence="9 12" key="1">
    <citation type="submission" date="2016-10" db="EMBL/GenBank/DDBJ databases">
        <title>Methanohalophilus halophilus.</title>
        <authorList>
            <person name="L'haridon S."/>
        </authorList>
    </citation>
    <scope>NUCLEOTIDE SEQUENCE [LARGE SCALE GENOMIC DNA]</scope>
    <source>
        <strain evidence="9 12">Z-7982</strain>
    </source>
</reference>
<dbReference type="InterPro" id="IPR025857">
    <property type="entry name" value="MacB_PCD"/>
</dbReference>
<reference evidence="11 13" key="2">
    <citation type="submission" date="2016-10" db="EMBL/GenBank/DDBJ databases">
        <authorList>
            <person name="de Groot N.N."/>
        </authorList>
    </citation>
    <scope>NUCLEOTIDE SEQUENCE [LARGE SCALE GENOMIC DNA]</scope>
    <source>
        <strain evidence="11 13">Z-7982</strain>
    </source>
</reference>
<dbReference type="EMBL" id="FNMU01000004">
    <property type="protein sequence ID" value="SDW66371.1"/>
    <property type="molecule type" value="Genomic_DNA"/>
</dbReference>
<dbReference type="EMBL" id="CP017921">
    <property type="protein sequence ID" value="APH38928.1"/>
    <property type="molecule type" value="Genomic_DNA"/>
</dbReference>
<feature type="transmembrane region" description="Helical" evidence="6">
    <location>
        <begin position="258"/>
        <end position="280"/>
    </location>
</feature>
<evidence type="ECO:0000313" key="11">
    <source>
        <dbReference type="EMBL" id="SDW66371.1"/>
    </source>
</evidence>
<dbReference type="Proteomes" id="UP000186879">
    <property type="component" value="Chromosome"/>
</dbReference>
<dbReference type="Pfam" id="PF02687">
    <property type="entry name" value="FtsX"/>
    <property type="match status" value="1"/>
</dbReference>
<feature type="domain" description="MacB-like periplasmic core" evidence="8">
    <location>
        <begin position="21"/>
        <end position="230"/>
    </location>
</feature>
<dbReference type="GO" id="GO:0044874">
    <property type="term" value="P:lipoprotein localization to outer membrane"/>
    <property type="evidence" value="ECO:0007669"/>
    <property type="project" value="TreeGrafter"/>
</dbReference>
<evidence type="ECO:0000256" key="5">
    <source>
        <dbReference type="ARBA" id="ARBA00023136"/>
    </source>
</evidence>
<dbReference type="PANTHER" id="PTHR30489:SF0">
    <property type="entry name" value="LIPOPROTEIN-RELEASING SYSTEM TRANSMEMBRANE PROTEIN LOLE"/>
    <property type="match status" value="1"/>
</dbReference>
<evidence type="ECO:0000259" key="7">
    <source>
        <dbReference type="Pfam" id="PF02687"/>
    </source>
</evidence>
<dbReference type="InterPro" id="IPR051447">
    <property type="entry name" value="Lipoprotein-release_system"/>
</dbReference>
<name>A0A1L3Q229_9EURY</name>
<gene>
    <name evidence="9" type="ORF">BHR79_05105</name>
    <name evidence="10" type="ORF">EFE40_09620</name>
    <name evidence="11" type="ORF">SAMN04515625_1351</name>
</gene>
<keyword evidence="4 6" id="KW-1133">Transmembrane helix</keyword>
<keyword evidence="3 6" id="KW-0812">Transmembrane</keyword>
<evidence type="ECO:0000256" key="1">
    <source>
        <dbReference type="ARBA" id="ARBA00004651"/>
    </source>
</evidence>
<organism evidence="9 12">
    <name type="scientific">Methanohalophilus halophilus</name>
    <dbReference type="NCBI Taxonomy" id="2177"/>
    <lineage>
        <taxon>Archaea</taxon>
        <taxon>Methanobacteriati</taxon>
        <taxon>Methanobacteriota</taxon>
        <taxon>Stenosarchaea group</taxon>
        <taxon>Methanomicrobia</taxon>
        <taxon>Methanosarcinales</taxon>
        <taxon>Methanosarcinaceae</taxon>
        <taxon>Methanohalophilus</taxon>
    </lineage>
</organism>
<dbReference type="GeneID" id="30583119"/>
<dbReference type="RefSeq" id="WP_072561367.1">
    <property type="nucleotide sequence ID" value="NZ_CP017921.1"/>
</dbReference>
<keyword evidence="12" id="KW-1185">Reference proteome</keyword>
<keyword evidence="2" id="KW-1003">Cell membrane</keyword>
<evidence type="ECO:0000313" key="13">
    <source>
        <dbReference type="Proteomes" id="UP000198669"/>
    </source>
</evidence>
<sequence>MPLKFELFVALRHILYRKRQTILSVGAIGIAVMILVVSNAFMAGFTDKLYESTVNDMAHVTVTPEEDSEYIHLYKNLQSELYKINGIKAVSPSLAGDAVLRNEDNVKNILLKGINPRDEDAVLSTNADIIRGSFFGLSTSGNTIVIGDDLADELEVTLDDRIEISFPESETSLYRIIGIYDTNTPLDSTLTYTSLQTAQSFYATSDVVNSISIKLYDFNQDREIAQKIEDKGYSAEGWTETNPEILQTIAIETISNNIMLGFILLIASFGVISALNMVVVEKTKEIGILMAMGAGKSGIRNIFILESGILGFLGAITGTIAGIAIALSIGNYDLPYELYQVDSIPVIIRYNDVLLTIIAVFVLNLIAGVYPASRAAKMDPVEAIGTH</sequence>
<protein>
    <submittedName>
        <fullName evidence="10">ABC transporter permease</fullName>
    </submittedName>
    <submittedName>
        <fullName evidence="9">ABC transporter substrate-binding protein</fullName>
    </submittedName>
    <submittedName>
        <fullName evidence="11">Lipoprotein-releasing system permease protein</fullName>
    </submittedName>
</protein>
<dbReference type="Proteomes" id="UP000267921">
    <property type="component" value="Unassembled WGS sequence"/>
</dbReference>
<dbReference type="Proteomes" id="UP000198669">
    <property type="component" value="Unassembled WGS sequence"/>
</dbReference>
<dbReference type="Pfam" id="PF12704">
    <property type="entry name" value="MacB_PCD"/>
    <property type="match status" value="1"/>
</dbReference>
<evidence type="ECO:0000259" key="8">
    <source>
        <dbReference type="Pfam" id="PF12704"/>
    </source>
</evidence>
<dbReference type="AlphaFoldDB" id="A0A1L3Q229"/>
<evidence type="ECO:0000313" key="9">
    <source>
        <dbReference type="EMBL" id="APH38928.1"/>
    </source>
</evidence>
<feature type="transmembrane region" description="Helical" evidence="6">
    <location>
        <begin position="21"/>
        <end position="45"/>
    </location>
</feature>
<evidence type="ECO:0000313" key="12">
    <source>
        <dbReference type="Proteomes" id="UP000186879"/>
    </source>
</evidence>
<dbReference type="OrthoDB" id="11469at2157"/>
<dbReference type="EMBL" id="RJJG01000008">
    <property type="protein sequence ID" value="RNI07445.1"/>
    <property type="molecule type" value="Genomic_DNA"/>
</dbReference>
<evidence type="ECO:0000313" key="10">
    <source>
        <dbReference type="EMBL" id="RNI07445.1"/>
    </source>
</evidence>
<reference evidence="10 14" key="3">
    <citation type="submission" date="2018-10" db="EMBL/GenBank/DDBJ databases">
        <title>Cultivation of a novel Methanohalophilus strain from Kebrit Deep of the Red Sea and a genomic comparison of members of the genus Methanohalophilus.</title>
        <authorList>
            <person name="Guan Y."/>
            <person name="Ngugi D.K."/>
            <person name="Stingl U."/>
        </authorList>
    </citation>
    <scope>NUCLEOTIDE SEQUENCE [LARGE SCALE GENOMIC DNA]</scope>
    <source>
        <strain evidence="10 14">DSM 3094</strain>
    </source>
</reference>
<feature type="transmembrane region" description="Helical" evidence="6">
    <location>
        <begin position="301"/>
        <end position="327"/>
    </location>
</feature>
<dbReference type="InterPro" id="IPR003838">
    <property type="entry name" value="ABC3_permease_C"/>
</dbReference>
<dbReference type="STRING" id="2177.BHR79_05105"/>
<evidence type="ECO:0000256" key="6">
    <source>
        <dbReference type="SAM" id="Phobius"/>
    </source>
</evidence>
<evidence type="ECO:0000256" key="3">
    <source>
        <dbReference type="ARBA" id="ARBA00022692"/>
    </source>
</evidence>
<feature type="domain" description="ABC3 transporter permease C-terminal" evidence="7">
    <location>
        <begin position="257"/>
        <end position="380"/>
    </location>
</feature>